<protein>
    <recommendedName>
        <fullName evidence="3">Type I-U CRISPR-associated protein Cas5/Cas6</fullName>
    </recommendedName>
</protein>
<reference evidence="1 2" key="1">
    <citation type="journal article" date="2012" name="J. Bacteriol.">
        <title>Genome Sequence of n-Alkane-Degrading Hydrocarboniphaga effusa Strain AP103T (ATCC BAA-332T).</title>
        <authorList>
            <person name="Chang H.K."/>
            <person name="Zylstra G.J."/>
            <person name="Chae J.C."/>
        </authorList>
    </citation>
    <scope>NUCLEOTIDE SEQUENCE [LARGE SCALE GENOMIC DNA]</scope>
    <source>
        <strain evidence="1 2">AP103</strain>
    </source>
</reference>
<keyword evidence="2" id="KW-1185">Reference proteome</keyword>
<comment type="caution">
    <text evidence="1">The sequence shown here is derived from an EMBL/GenBank/DDBJ whole genome shotgun (WGS) entry which is preliminary data.</text>
</comment>
<dbReference type="NCBIfam" id="TIGR02165">
    <property type="entry name" value="cas5_6_GSU0054"/>
    <property type="match status" value="1"/>
</dbReference>
<evidence type="ECO:0000313" key="2">
    <source>
        <dbReference type="Proteomes" id="UP000003704"/>
    </source>
</evidence>
<organism evidence="1 2">
    <name type="scientific">Hydrocarboniphaga effusa AP103</name>
    <dbReference type="NCBI Taxonomy" id="1172194"/>
    <lineage>
        <taxon>Bacteria</taxon>
        <taxon>Pseudomonadati</taxon>
        <taxon>Pseudomonadota</taxon>
        <taxon>Gammaproteobacteria</taxon>
        <taxon>Nevskiales</taxon>
        <taxon>Nevskiaceae</taxon>
        <taxon>Hydrocarboniphaga</taxon>
    </lineage>
</organism>
<dbReference type="RefSeq" id="WP_007184471.1">
    <property type="nucleotide sequence ID" value="NZ_AKGD01000001.1"/>
</dbReference>
<sequence length="525" mass="58975">MLAIAFQFPAGRYHATPWGRHVNEADVAWPPDLWRLSRAFIAIWHRKLAHDAFPRERLADLLAALAEAAPPSYRLPQSVVHAHTRHYMPGKGDKKTLVFDAFARLSSDDELVMAWPALELASPQLELLDTLLEHLGYLGRAESWVHAFRKSQVEDDYNCKPIELGSGGEEIVDLMLPRRPADYVEFRSSRFAEAGLVPDTRGRMPKLDGVRRKLVGTLPEDWLDAVSVDTGTLKSAGWNTPPGSRQVRYGRPAHVLETIGRSAGGKRTHSNIDDTRNPALTIARYALYGKPLPRIEDAIRIGEAARLAAMQITKPESLPAELSGHNLPDGSCHGHAFWLPEDADRDGFIDHLIVHAPDGLSDRSLRVLNELRQIRRGEQDMLQLMLEGIGSAKLFAAATPYVAPGTVWESATPYLFPWHLKPRELRSREAKEAAVEVQIRREWEARFGSHAVIERIEFMPTVKLKGGKRLHSLQFHRFRKKKTEVMQPDTYGQLLRLYFSKPMQGPIALGFGCHFGLGLFGPPQD</sequence>
<gene>
    <name evidence="1" type="ORF">WQQ_15190</name>
</gene>
<dbReference type="Proteomes" id="UP000003704">
    <property type="component" value="Unassembled WGS sequence"/>
</dbReference>
<dbReference type="STRING" id="1172194.WQQ_15190"/>
<dbReference type="EMBL" id="AKGD01000001">
    <property type="protein sequence ID" value="EIT71382.1"/>
    <property type="molecule type" value="Genomic_DNA"/>
</dbReference>
<evidence type="ECO:0008006" key="3">
    <source>
        <dbReference type="Google" id="ProtNLM"/>
    </source>
</evidence>
<accession>I7ZI01</accession>
<dbReference type="AlphaFoldDB" id="I7ZI01"/>
<dbReference type="PATRIC" id="fig|1172194.4.peg.1464"/>
<dbReference type="OrthoDB" id="9787885at2"/>
<name>I7ZI01_9GAMM</name>
<proteinExistence type="predicted"/>
<evidence type="ECO:0000313" key="1">
    <source>
        <dbReference type="EMBL" id="EIT71382.1"/>
    </source>
</evidence>
<dbReference type="InterPro" id="IPR019089">
    <property type="entry name" value="Cas_GSU0054"/>
</dbReference>